<reference evidence="1" key="1">
    <citation type="submission" date="2022-01" db="EMBL/GenBank/DDBJ databases">
        <title>Genome sequnece data of strain Bradyrhizobium sp. nov.</title>
        <authorList>
            <person name="Zhang J."/>
        </authorList>
    </citation>
    <scope>NUCLEOTIDE SEQUENCE</scope>
    <source>
        <strain evidence="1">WYCCWR 13023</strain>
    </source>
</reference>
<evidence type="ECO:0000313" key="1">
    <source>
        <dbReference type="EMBL" id="MCG2628300.1"/>
    </source>
</evidence>
<sequence length="128" mass="14485">MANKRDRVDVVDVNQTNHDKAEPAYGRGETLKHEAFVSIDIDNLAPGWNRRRLWEEILKIWRFASSNTVVIPLKRRRAVAQVAANLLKGWMGLAVCGAISWIRSTYSQRQHKPTTAVEAVTARLVHVA</sequence>
<dbReference type="AlphaFoldDB" id="A0A9X1RDP7"/>
<name>A0A9X1RDP7_9BRAD</name>
<comment type="caution">
    <text evidence="1">The sequence shown here is derived from an EMBL/GenBank/DDBJ whole genome shotgun (WGS) entry which is preliminary data.</text>
</comment>
<dbReference type="RefSeq" id="WP_237890440.1">
    <property type="nucleotide sequence ID" value="NZ_JAKLTY010000010.1"/>
</dbReference>
<dbReference type="EMBL" id="JAKLTY010000010">
    <property type="protein sequence ID" value="MCG2628300.1"/>
    <property type="molecule type" value="Genomic_DNA"/>
</dbReference>
<protein>
    <submittedName>
        <fullName evidence="1">Uncharacterized protein</fullName>
    </submittedName>
</protein>
<evidence type="ECO:0000313" key="2">
    <source>
        <dbReference type="Proteomes" id="UP001139054"/>
    </source>
</evidence>
<organism evidence="1 2">
    <name type="scientific">Bradyrhizobium zhengyangense</name>
    <dbReference type="NCBI Taxonomy" id="2911009"/>
    <lineage>
        <taxon>Bacteria</taxon>
        <taxon>Pseudomonadati</taxon>
        <taxon>Pseudomonadota</taxon>
        <taxon>Alphaproteobacteria</taxon>
        <taxon>Hyphomicrobiales</taxon>
        <taxon>Nitrobacteraceae</taxon>
        <taxon>Bradyrhizobium</taxon>
    </lineage>
</organism>
<gene>
    <name evidence="1" type="ORF">L6654_16840</name>
</gene>
<dbReference type="Proteomes" id="UP001139054">
    <property type="component" value="Unassembled WGS sequence"/>
</dbReference>
<proteinExistence type="predicted"/>
<accession>A0A9X1RDP7</accession>